<comment type="caution">
    <text evidence="1">The sequence shown here is derived from an EMBL/GenBank/DDBJ whole genome shotgun (WGS) entry which is preliminary data.</text>
</comment>
<accession>A0A5B7D354</accession>
<protein>
    <submittedName>
        <fullName evidence="1">Uncharacterized protein</fullName>
    </submittedName>
</protein>
<proteinExistence type="predicted"/>
<sequence>MDTTRWGVGLPCGLCGDCERVKVVQMTGDDGERLRSSEIWTIARHPWPSDARSAAKIGNWCGNETGPRDVRACLRLGALFQECTNVMGCFGSAGAKAAMLRTLFSLYSHPVSCIVSPWPCLWPTEQVSEALKSAAVGWVGGGQRRAASQAAGGGRRRAGGWAGVAVTGLGSHPRCFASLSCLPLGAPPVDLVPQLTAAPPVAATTHPGGMWVVSPPRAAVPGLVPQCVGNGCCCGQLMSGWCGLAVGVRVGCDGASHTCCGLLPRHKART</sequence>
<organism evidence="1 2">
    <name type="scientific">Portunus trituberculatus</name>
    <name type="common">Swimming crab</name>
    <name type="synonym">Neptunus trituberculatus</name>
    <dbReference type="NCBI Taxonomy" id="210409"/>
    <lineage>
        <taxon>Eukaryota</taxon>
        <taxon>Metazoa</taxon>
        <taxon>Ecdysozoa</taxon>
        <taxon>Arthropoda</taxon>
        <taxon>Crustacea</taxon>
        <taxon>Multicrustacea</taxon>
        <taxon>Malacostraca</taxon>
        <taxon>Eumalacostraca</taxon>
        <taxon>Eucarida</taxon>
        <taxon>Decapoda</taxon>
        <taxon>Pleocyemata</taxon>
        <taxon>Brachyura</taxon>
        <taxon>Eubrachyura</taxon>
        <taxon>Portunoidea</taxon>
        <taxon>Portunidae</taxon>
        <taxon>Portuninae</taxon>
        <taxon>Portunus</taxon>
    </lineage>
</organism>
<evidence type="ECO:0000313" key="2">
    <source>
        <dbReference type="Proteomes" id="UP000324222"/>
    </source>
</evidence>
<dbReference type="AlphaFoldDB" id="A0A5B7D354"/>
<gene>
    <name evidence="1" type="ORF">E2C01_008733</name>
</gene>
<reference evidence="1 2" key="1">
    <citation type="submission" date="2019-05" db="EMBL/GenBank/DDBJ databases">
        <title>Another draft genome of Portunus trituberculatus and its Hox gene families provides insights of decapod evolution.</title>
        <authorList>
            <person name="Jeong J.-H."/>
            <person name="Song I."/>
            <person name="Kim S."/>
            <person name="Choi T."/>
            <person name="Kim D."/>
            <person name="Ryu S."/>
            <person name="Kim W."/>
        </authorList>
    </citation>
    <scope>NUCLEOTIDE SEQUENCE [LARGE SCALE GENOMIC DNA]</scope>
    <source>
        <tissue evidence="1">Muscle</tissue>
    </source>
</reference>
<dbReference type="Proteomes" id="UP000324222">
    <property type="component" value="Unassembled WGS sequence"/>
</dbReference>
<name>A0A5B7D354_PORTR</name>
<evidence type="ECO:0000313" key="1">
    <source>
        <dbReference type="EMBL" id="MPC15928.1"/>
    </source>
</evidence>
<keyword evidence="2" id="KW-1185">Reference proteome</keyword>
<dbReference type="EMBL" id="VSRR010000464">
    <property type="protein sequence ID" value="MPC15928.1"/>
    <property type="molecule type" value="Genomic_DNA"/>
</dbReference>